<evidence type="ECO:0000256" key="3">
    <source>
        <dbReference type="ARBA" id="ARBA00023145"/>
    </source>
</evidence>
<evidence type="ECO:0000259" key="7">
    <source>
        <dbReference type="PROSITE" id="PS50240"/>
    </source>
</evidence>
<reference evidence="9" key="1">
    <citation type="submission" date="2013-02" db="EMBL/GenBank/DDBJ databases">
        <authorList>
            <person name="Hughes D."/>
        </authorList>
    </citation>
    <scope>NUCLEOTIDE SEQUENCE</scope>
    <source>
        <strain>Durham</strain>
        <strain evidence="9">NC isolate 2 -- Noor lab</strain>
    </source>
</reference>
<evidence type="ECO:0000256" key="2">
    <source>
        <dbReference type="ARBA" id="ARBA00022837"/>
    </source>
</evidence>
<dbReference type="FunFam" id="2.40.10.10:FF:000028">
    <property type="entry name" value="Serine protease easter"/>
    <property type="match status" value="1"/>
</dbReference>
<dbReference type="GO" id="GO:0006508">
    <property type="term" value="P:proteolysis"/>
    <property type="evidence" value="ECO:0007669"/>
    <property type="project" value="InterPro"/>
</dbReference>
<dbReference type="EnsemblMetazoa" id="MESCA010100-RA">
    <property type="protein sequence ID" value="MESCA010100-PA"/>
    <property type="gene ID" value="MESCA010100"/>
</dbReference>
<dbReference type="Gene3D" id="2.40.10.10">
    <property type="entry name" value="Trypsin-like serine proteases"/>
    <property type="match status" value="2"/>
</dbReference>
<dbReference type="InterPro" id="IPR001314">
    <property type="entry name" value="Peptidase_S1A"/>
</dbReference>
<feature type="domain" description="Peptidase S1" evidence="7">
    <location>
        <begin position="34"/>
        <end position="268"/>
    </location>
</feature>
<dbReference type="InterPro" id="IPR009003">
    <property type="entry name" value="Peptidase_S1_PA"/>
</dbReference>
<evidence type="ECO:0000256" key="1">
    <source>
        <dbReference type="ARBA" id="ARBA00022729"/>
    </source>
</evidence>
<dbReference type="InterPro" id="IPR051487">
    <property type="entry name" value="Ser/Thr_Proteases_Immune/Dev"/>
</dbReference>
<name>T1H1N4_MEGSC</name>
<dbReference type="CDD" id="cd00190">
    <property type="entry name" value="Tryp_SPc"/>
    <property type="match status" value="1"/>
</dbReference>
<reference evidence="8" key="2">
    <citation type="submission" date="2015-06" db="UniProtKB">
        <authorList>
            <consortium name="EnsemblMetazoa"/>
        </authorList>
    </citation>
    <scope>IDENTIFICATION</scope>
</reference>
<dbReference type="InterPro" id="IPR033116">
    <property type="entry name" value="TRYPSIN_SER"/>
</dbReference>
<dbReference type="Pfam" id="PF00089">
    <property type="entry name" value="Trypsin"/>
    <property type="match status" value="1"/>
</dbReference>
<evidence type="ECO:0000256" key="5">
    <source>
        <dbReference type="ARBA" id="ARBA00023180"/>
    </source>
</evidence>
<keyword evidence="3" id="KW-0865">Zymogen</keyword>
<dbReference type="OMA" id="ISADEKC"/>
<evidence type="ECO:0000256" key="6">
    <source>
        <dbReference type="ARBA" id="ARBA00024195"/>
    </source>
</evidence>
<keyword evidence="1" id="KW-0732">Signal</keyword>
<dbReference type="InterPro" id="IPR001254">
    <property type="entry name" value="Trypsin_dom"/>
</dbReference>
<keyword evidence="4" id="KW-1015">Disulfide bond</keyword>
<dbReference type="Proteomes" id="UP000015102">
    <property type="component" value="Unassembled WGS sequence"/>
</dbReference>
<evidence type="ECO:0000256" key="4">
    <source>
        <dbReference type="ARBA" id="ARBA00023157"/>
    </source>
</evidence>
<dbReference type="AlphaFoldDB" id="T1H1N4"/>
<evidence type="ECO:0000313" key="8">
    <source>
        <dbReference type="EnsemblMetazoa" id="MESCA010100-PA"/>
    </source>
</evidence>
<dbReference type="InterPro" id="IPR043504">
    <property type="entry name" value="Peptidase_S1_PA_chymotrypsin"/>
</dbReference>
<evidence type="ECO:0000313" key="9">
    <source>
        <dbReference type="Proteomes" id="UP000015102"/>
    </source>
</evidence>
<dbReference type="PANTHER" id="PTHR24256">
    <property type="entry name" value="TRYPTASE-RELATED"/>
    <property type="match status" value="1"/>
</dbReference>
<sequence>MGLIYYIVPPATGVRAKAACTAYKNRGLYLRNFIYNSESAEYGIFPHMAALGYSHNSEPYKWNFGGSLISRQFVLTVAHCIDDSLKVVRLGLADLTEENHSWNDYYIKAPYIFPNYQKRLPYNDIALIRLNKNVEFHNFVHPACLNTDFEKKFNLSLTLTDPDYKSKKIPILQKVNLTVINFEKCKEIIGRDNRLILGLHQSKLCTNDFGRRDTCRGDSGGPLQTLQANISVSTIIGIISSGVYCATNVPSLYTNVSYYLDWIENIVWPI</sequence>
<dbReference type="PRINTS" id="PR00722">
    <property type="entry name" value="CHYMOTRYPSIN"/>
</dbReference>
<protein>
    <recommendedName>
        <fullName evidence="7">Peptidase S1 domain-containing protein</fullName>
    </recommendedName>
</protein>
<organism evidence="8 9">
    <name type="scientific">Megaselia scalaris</name>
    <name type="common">Humpbacked fly</name>
    <name type="synonym">Phora scalaris</name>
    <dbReference type="NCBI Taxonomy" id="36166"/>
    <lineage>
        <taxon>Eukaryota</taxon>
        <taxon>Metazoa</taxon>
        <taxon>Ecdysozoa</taxon>
        <taxon>Arthropoda</taxon>
        <taxon>Hexapoda</taxon>
        <taxon>Insecta</taxon>
        <taxon>Pterygota</taxon>
        <taxon>Neoptera</taxon>
        <taxon>Endopterygota</taxon>
        <taxon>Diptera</taxon>
        <taxon>Brachycera</taxon>
        <taxon>Muscomorpha</taxon>
        <taxon>Platypezoidea</taxon>
        <taxon>Phoridae</taxon>
        <taxon>Megaseliini</taxon>
        <taxon>Megaselia</taxon>
    </lineage>
</organism>
<proteinExistence type="inferred from homology"/>
<dbReference type="HOGENOM" id="CLU_006842_0_3_1"/>
<keyword evidence="5" id="KW-0325">Glycoprotein</keyword>
<dbReference type="PROSITE" id="PS00135">
    <property type="entry name" value="TRYPSIN_SER"/>
    <property type="match status" value="1"/>
</dbReference>
<keyword evidence="9" id="KW-1185">Reference proteome</keyword>
<comment type="similarity">
    <text evidence="6">Belongs to the peptidase S1 family. CLIP subfamily.</text>
</comment>
<keyword evidence="2" id="KW-0106">Calcium</keyword>
<accession>T1H1N4</accession>
<dbReference type="GO" id="GO:0004252">
    <property type="term" value="F:serine-type endopeptidase activity"/>
    <property type="evidence" value="ECO:0007669"/>
    <property type="project" value="InterPro"/>
</dbReference>
<dbReference type="PROSITE" id="PS50240">
    <property type="entry name" value="TRYPSIN_DOM"/>
    <property type="match status" value="1"/>
</dbReference>
<dbReference type="STRING" id="36166.T1H1N4"/>
<dbReference type="SUPFAM" id="SSF50494">
    <property type="entry name" value="Trypsin-like serine proteases"/>
    <property type="match status" value="1"/>
</dbReference>
<dbReference type="EMBL" id="CAQQ02388801">
    <property type="status" value="NOT_ANNOTATED_CDS"/>
    <property type="molecule type" value="Genomic_DNA"/>
</dbReference>
<dbReference type="SMART" id="SM00020">
    <property type="entry name" value="Tryp_SPc"/>
    <property type="match status" value="1"/>
</dbReference>